<feature type="transmembrane region" description="Helical" evidence="5">
    <location>
        <begin position="112"/>
        <end position="131"/>
    </location>
</feature>
<keyword evidence="4 5" id="KW-0472">Membrane</keyword>
<dbReference type="Proteomes" id="UP000244060">
    <property type="component" value="Unassembled WGS sequence"/>
</dbReference>
<feature type="transmembrane region" description="Helical" evidence="5">
    <location>
        <begin position="415"/>
        <end position="436"/>
    </location>
</feature>
<dbReference type="RefSeq" id="WP_108222662.1">
    <property type="nucleotide sequence ID" value="NZ_CP090022.1"/>
</dbReference>
<feature type="transmembrane region" description="Helical" evidence="5">
    <location>
        <begin position="249"/>
        <end position="278"/>
    </location>
</feature>
<dbReference type="GO" id="GO:0016020">
    <property type="term" value="C:membrane"/>
    <property type="evidence" value="ECO:0007669"/>
    <property type="project" value="UniProtKB-SubCell"/>
</dbReference>
<dbReference type="InterPro" id="IPR051533">
    <property type="entry name" value="WaaL-like"/>
</dbReference>
<dbReference type="PANTHER" id="PTHR37422:SF13">
    <property type="entry name" value="LIPOPOLYSACCHARIDE BIOSYNTHESIS PROTEIN PA4999-RELATED"/>
    <property type="match status" value="1"/>
</dbReference>
<feature type="transmembrane region" description="Helical" evidence="5">
    <location>
        <begin position="143"/>
        <end position="159"/>
    </location>
</feature>
<comment type="subcellular location">
    <subcellularLocation>
        <location evidence="1">Membrane</location>
        <topology evidence="1">Multi-pass membrane protein</topology>
    </subcellularLocation>
</comment>
<feature type="transmembrane region" description="Helical" evidence="5">
    <location>
        <begin position="219"/>
        <end position="237"/>
    </location>
</feature>
<evidence type="ECO:0000256" key="2">
    <source>
        <dbReference type="ARBA" id="ARBA00022692"/>
    </source>
</evidence>
<evidence type="ECO:0000256" key="4">
    <source>
        <dbReference type="ARBA" id="ARBA00023136"/>
    </source>
</evidence>
<evidence type="ECO:0000259" key="6">
    <source>
        <dbReference type="Pfam" id="PF04932"/>
    </source>
</evidence>
<keyword evidence="2 5" id="KW-0812">Transmembrane</keyword>
<protein>
    <submittedName>
        <fullName evidence="7">O-antigen ligase</fullName>
    </submittedName>
</protein>
<proteinExistence type="predicted"/>
<dbReference type="OrthoDB" id="871774at2"/>
<evidence type="ECO:0000256" key="1">
    <source>
        <dbReference type="ARBA" id="ARBA00004141"/>
    </source>
</evidence>
<feature type="transmembrane region" description="Helical" evidence="5">
    <location>
        <begin position="37"/>
        <end position="63"/>
    </location>
</feature>
<comment type="caution">
    <text evidence="7">The sequence shown here is derived from an EMBL/GenBank/DDBJ whole genome shotgun (WGS) entry which is preliminary data.</text>
</comment>
<reference evidence="7 8" key="1">
    <citation type="submission" date="2018-04" db="EMBL/GenBank/DDBJ databases">
        <title>Genomic Encyclopedia of Type Strains, Phase III (KMG-III): the genomes of soil and plant-associated and newly described type strains.</title>
        <authorList>
            <person name="Whitman W."/>
        </authorList>
    </citation>
    <scope>NUCLEOTIDE SEQUENCE [LARGE SCALE GENOMIC DNA]</scope>
    <source>
        <strain evidence="7 8">KA25</strain>
    </source>
</reference>
<evidence type="ECO:0000313" key="8">
    <source>
        <dbReference type="Proteomes" id="UP000244060"/>
    </source>
</evidence>
<dbReference type="Pfam" id="PF04932">
    <property type="entry name" value="Wzy_C"/>
    <property type="match status" value="1"/>
</dbReference>
<gene>
    <name evidence="7" type="ORF">C8J28_13512</name>
</gene>
<feature type="transmembrane region" description="Helical" evidence="5">
    <location>
        <begin position="12"/>
        <end position="31"/>
    </location>
</feature>
<evidence type="ECO:0000313" key="7">
    <source>
        <dbReference type="EMBL" id="PTR08706.1"/>
    </source>
</evidence>
<dbReference type="PANTHER" id="PTHR37422">
    <property type="entry name" value="TEICHURONIC ACID BIOSYNTHESIS PROTEIN TUAE"/>
    <property type="match status" value="1"/>
</dbReference>
<evidence type="ECO:0000256" key="3">
    <source>
        <dbReference type="ARBA" id="ARBA00022989"/>
    </source>
</evidence>
<feature type="transmembrane region" description="Helical" evidence="5">
    <location>
        <begin position="72"/>
        <end position="92"/>
    </location>
</feature>
<sequence>MTRLRHIGESLTIITTSAFAGLATLVAALAASPVLAIGVPVALLGGVVLLSYPFWGLGVLVFFSHLDSIEKLIFGFLPLSFFKALTAATLVVTVLTAAQRRPWIAAVLRDPVVAAALIFGALGVVSFLLAAERAVALTEMRKLASLQVLLLLIVVLVDTPRKAGVIAWILIVSSLVSALILMADTVLGTHLVAASEAATTAQSSEGFVRSSGASDQNPTTAASLLLVGVIMALVHAIETPRFRLLMLGVAGLGTIALIFSFARSAAIAYAIVGICLAWRYRRSRYTPLAMFGVLVAAVGALPFIPAEYWERMATIFGGGGDWTLGRRLSYNLIGIQLFAERPVFGIGPGNFAERFNDPEFRFYPGRTLLGRELHNMYLSVLTQYGVVGAAAFYGMLGGALVALRRVLRAPASETLRIWALALGFGYSAYLIASLFLPNEYTKYTWILCGLCAALHRVNEKERQG</sequence>
<name>A0A2T5JN41_9RHOB</name>
<feature type="transmembrane region" description="Helical" evidence="5">
    <location>
        <begin position="165"/>
        <end position="183"/>
    </location>
</feature>
<keyword evidence="8" id="KW-1185">Reference proteome</keyword>
<dbReference type="InterPro" id="IPR007016">
    <property type="entry name" value="O-antigen_ligase-rel_domated"/>
</dbReference>
<accession>A0A2T5JN41</accession>
<organism evidence="7 8">
    <name type="scientific">Cereibacter azotoformans</name>
    <dbReference type="NCBI Taxonomy" id="43057"/>
    <lineage>
        <taxon>Bacteria</taxon>
        <taxon>Pseudomonadati</taxon>
        <taxon>Pseudomonadota</taxon>
        <taxon>Alphaproteobacteria</taxon>
        <taxon>Rhodobacterales</taxon>
        <taxon>Paracoccaceae</taxon>
        <taxon>Cereibacter</taxon>
    </lineage>
</organism>
<dbReference type="GO" id="GO:0016874">
    <property type="term" value="F:ligase activity"/>
    <property type="evidence" value="ECO:0007669"/>
    <property type="project" value="UniProtKB-KW"/>
</dbReference>
<keyword evidence="7" id="KW-0436">Ligase</keyword>
<dbReference type="EMBL" id="QAOT01000035">
    <property type="protein sequence ID" value="PTR08706.1"/>
    <property type="molecule type" value="Genomic_DNA"/>
</dbReference>
<feature type="transmembrane region" description="Helical" evidence="5">
    <location>
        <begin position="381"/>
        <end position="403"/>
    </location>
</feature>
<feature type="domain" description="O-antigen ligase-related" evidence="6">
    <location>
        <begin position="251"/>
        <end position="392"/>
    </location>
</feature>
<dbReference type="AlphaFoldDB" id="A0A2T5JN41"/>
<evidence type="ECO:0000256" key="5">
    <source>
        <dbReference type="SAM" id="Phobius"/>
    </source>
</evidence>
<keyword evidence="3 5" id="KW-1133">Transmembrane helix</keyword>
<feature type="transmembrane region" description="Helical" evidence="5">
    <location>
        <begin position="285"/>
        <end position="304"/>
    </location>
</feature>